<dbReference type="GO" id="GO:0005886">
    <property type="term" value="C:plasma membrane"/>
    <property type="evidence" value="ECO:0007669"/>
    <property type="project" value="UniProtKB-SubCell"/>
</dbReference>
<sequence length="282" mass="30011">MIWLAWRQHRAALVTAAATFAAFCLALVLLSALELTSPVADPLGLTNNRPADYLGYVLLAGPTLLAALFAAPLLARELEHGTHLFALSQSVSRGRWLTGHLLVGGLPPVLLFAVAAALYHQVVAPGPWYDGMAEGVYGALPLVRGLFALSVGALFGVLARRVLTAATLAGVTVTVVEVLADLVRPYLFAPDVLLHPVTASWSAEVWTLASGYVRGGQLLPDGAVVGCTRDDAACLDNAGITGRWTELHPIGHRVPLHWIECAVYVALALAALALLWRRTRRI</sequence>
<feature type="transmembrane region" description="Helical" evidence="1">
    <location>
        <begin position="12"/>
        <end position="33"/>
    </location>
</feature>
<evidence type="ECO:0000313" key="3">
    <source>
        <dbReference type="Proteomes" id="UP000635245"/>
    </source>
</evidence>
<keyword evidence="1" id="KW-0812">Transmembrane</keyword>
<feature type="transmembrane region" description="Helical" evidence="1">
    <location>
        <begin position="53"/>
        <end position="75"/>
    </location>
</feature>
<dbReference type="RefSeq" id="WP_200315370.1">
    <property type="nucleotide sequence ID" value="NZ_JAENJH010000001.1"/>
</dbReference>
<accession>A0A934QNL1</accession>
<organism evidence="2 3">
    <name type="scientific">Prauserella cavernicola</name>
    <dbReference type="NCBI Taxonomy" id="2800127"/>
    <lineage>
        <taxon>Bacteria</taxon>
        <taxon>Bacillati</taxon>
        <taxon>Actinomycetota</taxon>
        <taxon>Actinomycetes</taxon>
        <taxon>Pseudonocardiales</taxon>
        <taxon>Pseudonocardiaceae</taxon>
        <taxon>Prauserella</taxon>
    </lineage>
</organism>
<comment type="caution">
    <text evidence="2">The sequence shown here is derived from an EMBL/GenBank/DDBJ whole genome shotgun (WGS) entry which is preliminary data.</text>
</comment>
<feature type="transmembrane region" description="Helical" evidence="1">
    <location>
        <begin position="256"/>
        <end position="276"/>
    </location>
</feature>
<name>A0A934QNL1_9PSEU</name>
<proteinExistence type="predicted"/>
<feature type="transmembrane region" description="Helical" evidence="1">
    <location>
        <begin position="96"/>
        <end position="119"/>
    </location>
</feature>
<evidence type="ECO:0000313" key="2">
    <source>
        <dbReference type="EMBL" id="MBK1783800.1"/>
    </source>
</evidence>
<dbReference type="Proteomes" id="UP000635245">
    <property type="component" value="Unassembled WGS sequence"/>
</dbReference>
<gene>
    <name evidence="2" type="ORF">JHE00_05615</name>
</gene>
<keyword evidence="1" id="KW-1133">Transmembrane helix</keyword>
<reference evidence="2" key="1">
    <citation type="submission" date="2020-12" db="EMBL/GenBank/DDBJ databases">
        <title>Prauserella sp. ASG 168, a novel actinomycete isolated from cave rock.</title>
        <authorList>
            <person name="Suriyachadkun C."/>
        </authorList>
    </citation>
    <scope>NUCLEOTIDE SEQUENCE</scope>
    <source>
        <strain evidence="2">ASG 168</strain>
    </source>
</reference>
<feature type="transmembrane region" description="Helical" evidence="1">
    <location>
        <begin position="139"/>
        <end position="159"/>
    </location>
</feature>
<protein>
    <submittedName>
        <fullName evidence="2">ABC transporter permease subunit</fullName>
    </submittedName>
</protein>
<keyword evidence="1" id="KW-0472">Membrane</keyword>
<dbReference type="GO" id="GO:0140359">
    <property type="term" value="F:ABC-type transporter activity"/>
    <property type="evidence" value="ECO:0007669"/>
    <property type="project" value="InterPro"/>
</dbReference>
<keyword evidence="3" id="KW-1185">Reference proteome</keyword>
<feature type="transmembrane region" description="Helical" evidence="1">
    <location>
        <begin position="166"/>
        <end position="187"/>
    </location>
</feature>
<dbReference type="AlphaFoldDB" id="A0A934QNL1"/>
<dbReference type="EMBL" id="JAENJH010000001">
    <property type="protein sequence ID" value="MBK1783800.1"/>
    <property type="molecule type" value="Genomic_DNA"/>
</dbReference>
<evidence type="ECO:0000256" key="1">
    <source>
        <dbReference type="SAM" id="Phobius"/>
    </source>
</evidence>